<organism evidence="3 4">
    <name type="scientific">Microbacterium nanhaiense</name>
    <dbReference type="NCBI Taxonomy" id="1301026"/>
    <lineage>
        <taxon>Bacteria</taxon>
        <taxon>Bacillati</taxon>
        <taxon>Actinomycetota</taxon>
        <taxon>Actinomycetes</taxon>
        <taxon>Micrococcales</taxon>
        <taxon>Microbacteriaceae</taxon>
        <taxon>Microbacterium</taxon>
    </lineage>
</organism>
<keyword evidence="4" id="KW-1185">Reference proteome</keyword>
<dbReference type="InterPro" id="IPR006976">
    <property type="entry name" value="VanZ-like"/>
</dbReference>
<feature type="transmembrane region" description="Helical" evidence="1">
    <location>
        <begin position="115"/>
        <end position="136"/>
    </location>
</feature>
<dbReference type="Pfam" id="PF04892">
    <property type="entry name" value="VanZ"/>
    <property type="match status" value="1"/>
</dbReference>
<evidence type="ECO:0000256" key="1">
    <source>
        <dbReference type="SAM" id="Phobius"/>
    </source>
</evidence>
<feature type="domain" description="VanZ-like" evidence="2">
    <location>
        <begin position="48"/>
        <end position="165"/>
    </location>
</feature>
<dbReference type="InterPro" id="IPR053150">
    <property type="entry name" value="Teicoplanin_resist-assoc"/>
</dbReference>
<dbReference type="PANTHER" id="PTHR36834:SF1">
    <property type="entry name" value="INTEGRAL MEMBRANE PROTEIN"/>
    <property type="match status" value="1"/>
</dbReference>
<name>A0ABQ2N3C9_9MICO</name>
<dbReference type="Proteomes" id="UP000638043">
    <property type="component" value="Unassembled WGS sequence"/>
</dbReference>
<evidence type="ECO:0000259" key="2">
    <source>
        <dbReference type="Pfam" id="PF04892"/>
    </source>
</evidence>
<comment type="caution">
    <text evidence="3">The sequence shown here is derived from an EMBL/GenBank/DDBJ whole genome shotgun (WGS) entry which is preliminary data.</text>
</comment>
<evidence type="ECO:0000313" key="3">
    <source>
        <dbReference type="EMBL" id="GGO65085.1"/>
    </source>
</evidence>
<feature type="transmembrane region" description="Helical" evidence="1">
    <location>
        <begin position="148"/>
        <end position="166"/>
    </location>
</feature>
<dbReference type="PANTHER" id="PTHR36834">
    <property type="entry name" value="MEMBRANE PROTEIN-RELATED"/>
    <property type="match status" value="1"/>
</dbReference>
<gene>
    <name evidence="3" type="ORF">GCM10010910_21460</name>
</gene>
<reference evidence="4" key="1">
    <citation type="journal article" date="2019" name="Int. J. Syst. Evol. Microbiol.">
        <title>The Global Catalogue of Microorganisms (GCM) 10K type strain sequencing project: providing services to taxonomists for standard genome sequencing and annotation.</title>
        <authorList>
            <consortium name="The Broad Institute Genomics Platform"/>
            <consortium name="The Broad Institute Genome Sequencing Center for Infectious Disease"/>
            <person name="Wu L."/>
            <person name="Ma J."/>
        </authorList>
    </citation>
    <scope>NUCLEOTIDE SEQUENCE [LARGE SCALE GENOMIC DNA]</scope>
    <source>
        <strain evidence="4">CGMCC 4.7181</strain>
    </source>
</reference>
<keyword evidence="1" id="KW-0472">Membrane</keyword>
<feature type="transmembrane region" description="Helical" evidence="1">
    <location>
        <begin position="12"/>
        <end position="29"/>
    </location>
</feature>
<feature type="transmembrane region" description="Helical" evidence="1">
    <location>
        <begin position="41"/>
        <end position="63"/>
    </location>
</feature>
<dbReference type="EMBL" id="BMMQ01000006">
    <property type="protein sequence ID" value="GGO65085.1"/>
    <property type="molecule type" value="Genomic_DNA"/>
</dbReference>
<feature type="transmembrane region" description="Helical" evidence="1">
    <location>
        <begin position="89"/>
        <end position="108"/>
    </location>
</feature>
<proteinExistence type="predicted"/>
<evidence type="ECO:0000313" key="4">
    <source>
        <dbReference type="Proteomes" id="UP000638043"/>
    </source>
</evidence>
<accession>A0ABQ2N3C9</accession>
<keyword evidence="1" id="KW-1133">Transmembrane helix</keyword>
<sequence>MDSPFGRLPELPFVIPFGVLILALLLWRLRARGRFSVARAAVALALAVYAAGIAANTVFPIYLRLPETDEPWTPGLALQPFHDYEVVDAVTNVIVFLPAGILLALVLARPVWWNVAIAIVAASLSIELIQLAMQALFHAGHIADVNDVIFNVVGGLAGYGILRLLMLSRWCARIIDLFHWSDPVTVAGTP</sequence>
<protein>
    <recommendedName>
        <fullName evidence="2">VanZ-like domain-containing protein</fullName>
    </recommendedName>
</protein>
<keyword evidence="1" id="KW-0812">Transmembrane</keyword>